<dbReference type="EMBL" id="LMZQ01000028">
    <property type="protein sequence ID" value="KRT13940.1"/>
    <property type="molecule type" value="Genomic_DNA"/>
</dbReference>
<dbReference type="SMART" id="SM00342">
    <property type="entry name" value="HTH_ARAC"/>
    <property type="match status" value="1"/>
</dbReference>
<dbReference type="PANTHER" id="PTHR43130">
    <property type="entry name" value="ARAC-FAMILY TRANSCRIPTIONAL REGULATOR"/>
    <property type="match status" value="1"/>
</dbReference>
<reference evidence="4 5" key="1">
    <citation type="submission" date="2015-11" db="EMBL/GenBank/DDBJ databases">
        <title>Sequence of Pedobacter ginsenosidimutans.</title>
        <authorList>
            <person name="Carson E."/>
            <person name="Keyser V."/>
            <person name="Newman J."/>
            <person name="Miller J."/>
        </authorList>
    </citation>
    <scope>NUCLEOTIDE SEQUENCE [LARGE SCALE GENOMIC DNA]</scope>
    <source>
        <strain evidence="4 5">KACC 14530</strain>
    </source>
</reference>
<dbReference type="InterPro" id="IPR052158">
    <property type="entry name" value="INH-QAR"/>
</dbReference>
<proteinExistence type="predicted"/>
<accession>A0A0T5VK45</accession>
<dbReference type="GO" id="GO:0003700">
    <property type="term" value="F:DNA-binding transcription factor activity"/>
    <property type="evidence" value="ECO:0007669"/>
    <property type="project" value="InterPro"/>
</dbReference>
<dbReference type="PANTHER" id="PTHR43130:SF3">
    <property type="entry name" value="HTH-TYPE TRANSCRIPTIONAL REGULATOR RV1931C"/>
    <property type="match status" value="1"/>
</dbReference>
<sequence length="305" mass="33833">MSSNRVVFLIFDSVHLLDLAGAVTVFYESGCCGKHYDMRYVSPYDNPQSSSGLGFTNVEPLSSVAVNQDDIVIVAGMDIEKWDRVDDYLWIPWLQSAAATGATISSICTAAFALAAAGLLNGQNCTTHWAWTTALQERYPLIKVIENKLFVQSGRIFTSAGIATGIDLALYLVEEQHGAAFACLVAKDMVVYMRRDGTEAQNSIYLQNRQHINHHVHQIQDYITRHLHHKITIGELAELVFVSPRSLTRLFKSATGITIGQYIQSLRLEKAKHLLKTGEKAAWVAKECGYNSPSQLRKLAKEITG</sequence>
<dbReference type="PROSITE" id="PS01124">
    <property type="entry name" value="HTH_ARAC_FAMILY_2"/>
    <property type="match status" value="1"/>
</dbReference>
<dbReference type="SUPFAM" id="SSF52317">
    <property type="entry name" value="Class I glutamine amidotransferase-like"/>
    <property type="match status" value="1"/>
</dbReference>
<dbReference type="InterPro" id="IPR018060">
    <property type="entry name" value="HTH_AraC"/>
</dbReference>
<keyword evidence="2" id="KW-0804">Transcription</keyword>
<dbReference type="Proteomes" id="UP000051950">
    <property type="component" value="Unassembled WGS sequence"/>
</dbReference>
<protein>
    <recommendedName>
        <fullName evidence="3">HTH araC/xylS-type domain-containing protein</fullName>
    </recommendedName>
</protein>
<dbReference type="SUPFAM" id="SSF46689">
    <property type="entry name" value="Homeodomain-like"/>
    <property type="match status" value="1"/>
</dbReference>
<name>A0A0T5VK45_9SPHI</name>
<dbReference type="Pfam" id="PF12833">
    <property type="entry name" value="HTH_18"/>
    <property type="match status" value="1"/>
</dbReference>
<dbReference type="AlphaFoldDB" id="A0A0T5VK45"/>
<comment type="caution">
    <text evidence="4">The sequence shown here is derived from an EMBL/GenBank/DDBJ whole genome shotgun (WGS) entry which is preliminary data.</text>
</comment>
<dbReference type="OrthoDB" id="9803764at2"/>
<evidence type="ECO:0000313" key="4">
    <source>
        <dbReference type="EMBL" id="KRT13940.1"/>
    </source>
</evidence>
<evidence type="ECO:0000256" key="2">
    <source>
        <dbReference type="ARBA" id="ARBA00023163"/>
    </source>
</evidence>
<dbReference type="Gene3D" id="1.10.10.60">
    <property type="entry name" value="Homeodomain-like"/>
    <property type="match status" value="2"/>
</dbReference>
<dbReference type="InterPro" id="IPR009057">
    <property type="entry name" value="Homeodomain-like_sf"/>
</dbReference>
<gene>
    <name evidence="4" type="ORF">ASU31_22035</name>
</gene>
<keyword evidence="5" id="KW-1185">Reference proteome</keyword>
<dbReference type="GO" id="GO:0043565">
    <property type="term" value="F:sequence-specific DNA binding"/>
    <property type="evidence" value="ECO:0007669"/>
    <property type="project" value="InterPro"/>
</dbReference>
<dbReference type="Gene3D" id="3.40.50.880">
    <property type="match status" value="1"/>
</dbReference>
<feature type="domain" description="HTH araC/xylS-type" evidence="3">
    <location>
        <begin position="217"/>
        <end position="305"/>
    </location>
</feature>
<evidence type="ECO:0000256" key="1">
    <source>
        <dbReference type="ARBA" id="ARBA00023015"/>
    </source>
</evidence>
<organism evidence="4 5">
    <name type="scientific">Pedobacter ginsenosidimutans</name>
    <dbReference type="NCBI Taxonomy" id="687842"/>
    <lineage>
        <taxon>Bacteria</taxon>
        <taxon>Pseudomonadati</taxon>
        <taxon>Bacteroidota</taxon>
        <taxon>Sphingobacteriia</taxon>
        <taxon>Sphingobacteriales</taxon>
        <taxon>Sphingobacteriaceae</taxon>
        <taxon>Pedobacter</taxon>
    </lineage>
</organism>
<dbReference type="Pfam" id="PF01965">
    <property type="entry name" value="DJ-1_PfpI"/>
    <property type="match status" value="1"/>
</dbReference>
<dbReference type="RefSeq" id="WP_057934414.1">
    <property type="nucleotide sequence ID" value="NZ_LMZQ01000028.1"/>
</dbReference>
<dbReference type="InterPro" id="IPR029062">
    <property type="entry name" value="Class_I_gatase-like"/>
</dbReference>
<evidence type="ECO:0000313" key="5">
    <source>
        <dbReference type="Proteomes" id="UP000051950"/>
    </source>
</evidence>
<evidence type="ECO:0000259" key="3">
    <source>
        <dbReference type="PROSITE" id="PS01124"/>
    </source>
</evidence>
<dbReference type="STRING" id="687842.ASU31_22035"/>
<dbReference type="InterPro" id="IPR002818">
    <property type="entry name" value="DJ-1/PfpI"/>
</dbReference>
<keyword evidence="1" id="KW-0805">Transcription regulation</keyword>